<name>A0A4Z0NVR4_9HYPH</name>
<dbReference type="GO" id="GO:0015171">
    <property type="term" value="F:amino acid transmembrane transporter activity"/>
    <property type="evidence" value="ECO:0007669"/>
    <property type="project" value="TreeGrafter"/>
</dbReference>
<gene>
    <name evidence="8" type="ORF">EU555_04825</name>
</gene>
<dbReference type="PANTHER" id="PTHR30086">
    <property type="entry name" value="ARGININE EXPORTER PROTEIN ARGO"/>
    <property type="match status" value="1"/>
</dbReference>
<protein>
    <submittedName>
        <fullName evidence="8">LysE family translocator</fullName>
    </submittedName>
</protein>
<dbReference type="GO" id="GO:0005886">
    <property type="term" value="C:plasma membrane"/>
    <property type="evidence" value="ECO:0007669"/>
    <property type="project" value="UniProtKB-SubCell"/>
</dbReference>
<evidence type="ECO:0000313" key="9">
    <source>
        <dbReference type="Proteomes" id="UP000297535"/>
    </source>
</evidence>
<keyword evidence="9" id="KW-1185">Reference proteome</keyword>
<dbReference type="Pfam" id="PF01810">
    <property type="entry name" value="LysE"/>
    <property type="match status" value="1"/>
</dbReference>
<evidence type="ECO:0000256" key="6">
    <source>
        <dbReference type="SAM" id="Phobius"/>
    </source>
</evidence>
<evidence type="ECO:0000256" key="2">
    <source>
        <dbReference type="ARBA" id="ARBA00022475"/>
    </source>
</evidence>
<evidence type="ECO:0000256" key="1">
    <source>
        <dbReference type="ARBA" id="ARBA00004651"/>
    </source>
</evidence>
<comment type="subcellular location">
    <subcellularLocation>
        <location evidence="1">Cell membrane</location>
        <topology evidence="1">Multi-pass membrane protein</topology>
    </subcellularLocation>
</comment>
<keyword evidence="7" id="KW-0732">Signal</keyword>
<evidence type="ECO:0000256" key="4">
    <source>
        <dbReference type="ARBA" id="ARBA00022989"/>
    </source>
</evidence>
<sequence>MSLSIDLPLILSAAFVASASPGPATLAIADAAMQAGRRTGLALALGVVTGSLTWSIAAALGLAAIMAASAWTLEVLRYLGGAYLLWLACRSARSAMRGPAAVARTAAERSAFRAYAKGLALHLTNPKAILFFGSLYSLGLSSRAAPAEIALVIAAIGLQSTLIFTGYALLFSNGRLARGYVRLRRWFEGAFALLFAGAGLRVLTARLPT</sequence>
<keyword evidence="4 6" id="KW-1133">Transmembrane helix</keyword>
<dbReference type="EMBL" id="SRLB01000003">
    <property type="protein sequence ID" value="TGE01431.1"/>
    <property type="molecule type" value="Genomic_DNA"/>
</dbReference>
<feature type="chain" id="PRO_5021301977" evidence="7">
    <location>
        <begin position="20"/>
        <end position="209"/>
    </location>
</feature>
<evidence type="ECO:0000256" key="3">
    <source>
        <dbReference type="ARBA" id="ARBA00022692"/>
    </source>
</evidence>
<comment type="caution">
    <text evidence="8">The sequence shown here is derived from an EMBL/GenBank/DDBJ whole genome shotgun (WGS) entry which is preliminary data.</text>
</comment>
<keyword evidence="5 6" id="KW-0472">Membrane</keyword>
<proteinExistence type="predicted"/>
<dbReference type="AlphaFoldDB" id="A0A4Z0NVR4"/>
<dbReference type="Proteomes" id="UP000297535">
    <property type="component" value="Unassembled WGS sequence"/>
</dbReference>
<dbReference type="RefSeq" id="WP_135413539.1">
    <property type="nucleotide sequence ID" value="NZ_SRLB01000003.1"/>
</dbReference>
<feature type="signal peptide" evidence="7">
    <location>
        <begin position="1"/>
        <end position="19"/>
    </location>
</feature>
<dbReference type="PANTHER" id="PTHR30086:SF19">
    <property type="entry name" value="THREONINE EFFLUX PROTEIN"/>
    <property type="match status" value="1"/>
</dbReference>
<evidence type="ECO:0000313" key="8">
    <source>
        <dbReference type="EMBL" id="TGE01431.1"/>
    </source>
</evidence>
<reference evidence="8 9" key="1">
    <citation type="submission" date="2019-04" db="EMBL/GenBank/DDBJ databases">
        <authorList>
            <person name="Feng G."/>
            <person name="Zhu H."/>
        </authorList>
    </citation>
    <scope>NUCLEOTIDE SEQUENCE [LARGE SCALE GENOMIC DNA]</scope>
    <source>
        <strain evidence="8 9">6HR-1</strain>
    </source>
</reference>
<accession>A0A4Z0NVR4</accession>
<keyword evidence="3 6" id="KW-0812">Transmembrane</keyword>
<evidence type="ECO:0000256" key="5">
    <source>
        <dbReference type="ARBA" id="ARBA00023136"/>
    </source>
</evidence>
<organism evidence="8 9">
    <name type="scientific">Methylobacterium nonmethylotrophicum</name>
    <dbReference type="NCBI Taxonomy" id="1141884"/>
    <lineage>
        <taxon>Bacteria</taxon>
        <taxon>Pseudomonadati</taxon>
        <taxon>Pseudomonadota</taxon>
        <taxon>Alphaproteobacteria</taxon>
        <taxon>Hyphomicrobiales</taxon>
        <taxon>Methylobacteriaceae</taxon>
        <taxon>Methylobacterium</taxon>
    </lineage>
</organism>
<feature type="transmembrane region" description="Helical" evidence="6">
    <location>
        <begin position="149"/>
        <end position="171"/>
    </location>
</feature>
<evidence type="ECO:0000256" key="7">
    <source>
        <dbReference type="SAM" id="SignalP"/>
    </source>
</evidence>
<feature type="transmembrane region" description="Helical" evidence="6">
    <location>
        <begin position="119"/>
        <end position="137"/>
    </location>
</feature>
<keyword evidence="2" id="KW-1003">Cell membrane</keyword>
<feature type="transmembrane region" description="Helical" evidence="6">
    <location>
        <begin position="183"/>
        <end position="203"/>
    </location>
</feature>
<dbReference type="OrthoDB" id="7659099at2"/>
<dbReference type="InterPro" id="IPR001123">
    <property type="entry name" value="LeuE-type"/>
</dbReference>